<proteinExistence type="predicted"/>
<dbReference type="Pfam" id="PF05258">
    <property type="entry name" value="DciA"/>
    <property type="match status" value="1"/>
</dbReference>
<protein>
    <recommendedName>
        <fullName evidence="2">Zn-ribbon-containing, possibly RNA-binding protein and truncated derivatives</fullName>
    </recommendedName>
</protein>
<dbReference type="AlphaFoldDB" id="A0A6J4T5C2"/>
<organism evidence="1">
    <name type="scientific">uncultured Rubrobacteraceae bacterium</name>
    <dbReference type="NCBI Taxonomy" id="349277"/>
    <lineage>
        <taxon>Bacteria</taxon>
        <taxon>Bacillati</taxon>
        <taxon>Actinomycetota</taxon>
        <taxon>Rubrobacteria</taxon>
        <taxon>Rubrobacterales</taxon>
        <taxon>Rubrobacteraceae</taxon>
        <taxon>environmental samples</taxon>
    </lineage>
</organism>
<evidence type="ECO:0000313" key="1">
    <source>
        <dbReference type="EMBL" id="CAA9513585.1"/>
    </source>
</evidence>
<evidence type="ECO:0008006" key="2">
    <source>
        <dbReference type="Google" id="ProtNLM"/>
    </source>
</evidence>
<name>A0A6J4T5C2_9ACTN</name>
<gene>
    <name evidence="1" type="ORF">AVDCRST_MAG12-3361</name>
</gene>
<dbReference type="InterPro" id="IPR007922">
    <property type="entry name" value="DciA-like"/>
</dbReference>
<dbReference type="PANTHER" id="PTHR36456">
    <property type="entry name" value="UPF0232 PROTEIN SCO3875"/>
    <property type="match status" value="1"/>
</dbReference>
<dbReference type="EMBL" id="CADCVK010000467">
    <property type="protein sequence ID" value="CAA9513585.1"/>
    <property type="molecule type" value="Genomic_DNA"/>
</dbReference>
<dbReference type="PANTHER" id="PTHR36456:SF1">
    <property type="entry name" value="UPF0232 PROTEIN SCO3875"/>
    <property type="match status" value="1"/>
</dbReference>
<sequence length="103" mass="11231">AVRMRRTRPRPLGPALDRLLTTLAPATVLAEVQRAWPEAAGPLFAAAAQPVSERDGVVRVACVSAVHSQELDLMSERVVAALNERLGRPAVRRLRCEVSGRRN</sequence>
<reference evidence="1" key="1">
    <citation type="submission" date="2020-02" db="EMBL/GenBank/DDBJ databases">
        <authorList>
            <person name="Meier V. D."/>
        </authorList>
    </citation>
    <scope>NUCLEOTIDE SEQUENCE</scope>
    <source>
        <strain evidence="1">AVDCRST_MAG12</strain>
    </source>
</reference>
<feature type="non-terminal residue" evidence="1">
    <location>
        <position position="1"/>
    </location>
</feature>
<accession>A0A6J4T5C2</accession>